<dbReference type="PANTHER" id="PTHR45436">
    <property type="entry name" value="SENSOR HISTIDINE KINASE YKOH"/>
    <property type="match status" value="1"/>
</dbReference>
<gene>
    <name evidence="15" type="ORF">SAMN04489834_0323</name>
</gene>
<dbReference type="SMART" id="SM00388">
    <property type="entry name" value="HisKA"/>
    <property type="match status" value="1"/>
</dbReference>
<keyword evidence="5" id="KW-0597">Phosphoprotein</keyword>
<organism evidence="15 16">
    <name type="scientific">Microterricola viridarii</name>
    <dbReference type="NCBI Taxonomy" id="412690"/>
    <lineage>
        <taxon>Bacteria</taxon>
        <taxon>Bacillati</taxon>
        <taxon>Actinomycetota</taxon>
        <taxon>Actinomycetes</taxon>
        <taxon>Micrococcales</taxon>
        <taxon>Microbacteriaceae</taxon>
        <taxon>Microterricola</taxon>
    </lineage>
</organism>
<dbReference type="RefSeq" id="WP_083362482.1">
    <property type="nucleotide sequence ID" value="NZ_LT629742.1"/>
</dbReference>
<keyword evidence="7 12" id="KW-0812">Transmembrane</keyword>
<dbReference type="InterPro" id="IPR036890">
    <property type="entry name" value="HATPase_C_sf"/>
</dbReference>
<dbReference type="GO" id="GO:0005509">
    <property type="term" value="F:calcium ion binding"/>
    <property type="evidence" value="ECO:0007669"/>
    <property type="project" value="UniProtKB-ARBA"/>
</dbReference>
<feature type="transmembrane region" description="Helical" evidence="12">
    <location>
        <begin position="185"/>
        <end position="207"/>
    </location>
</feature>
<dbReference type="PRINTS" id="PR00344">
    <property type="entry name" value="BCTRLSENSOR"/>
</dbReference>
<accession>A0A1H1M755</accession>
<dbReference type="Proteomes" id="UP000181956">
    <property type="component" value="Chromosome I"/>
</dbReference>
<dbReference type="CDD" id="cd00082">
    <property type="entry name" value="HisKA"/>
    <property type="match status" value="1"/>
</dbReference>
<evidence type="ECO:0000256" key="3">
    <source>
        <dbReference type="ARBA" id="ARBA00004236"/>
    </source>
</evidence>
<dbReference type="OrthoDB" id="9786919at2"/>
<dbReference type="FunFam" id="3.30.565.10:FF:000006">
    <property type="entry name" value="Sensor histidine kinase WalK"/>
    <property type="match status" value="1"/>
</dbReference>
<dbReference type="InterPro" id="IPR036097">
    <property type="entry name" value="HisK_dim/P_sf"/>
</dbReference>
<feature type="domain" description="Histidine kinase" evidence="13">
    <location>
        <begin position="281"/>
        <end position="496"/>
    </location>
</feature>
<dbReference type="PROSITE" id="PS50109">
    <property type="entry name" value="HIS_KIN"/>
    <property type="match status" value="1"/>
</dbReference>
<dbReference type="FunFam" id="1.10.287.130:FF:000001">
    <property type="entry name" value="Two-component sensor histidine kinase"/>
    <property type="match status" value="1"/>
</dbReference>
<name>A0A1H1M755_9MICO</name>
<dbReference type="CDD" id="cd00075">
    <property type="entry name" value="HATPase"/>
    <property type="match status" value="1"/>
</dbReference>
<evidence type="ECO:0000256" key="1">
    <source>
        <dbReference type="ARBA" id="ARBA00000085"/>
    </source>
</evidence>
<keyword evidence="9 12" id="KW-1133">Transmembrane helix</keyword>
<evidence type="ECO:0000259" key="13">
    <source>
        <dbReference type="PROSITE" id="PS50109"/>
    </source>
</evidence>
<dbReference type="Gene3D" id="3.30.565.10">
    <property type="entry name" value="Histidine kinase-like ATPase, C-terminal domain"/>
    <property type="match status" value="1"/>
</dbReference>
<dbReference type="GO" id="GO:0000155">
    <property type="term" value="F:phosphorelay sensor kinase activity"/>
    <property type="evidence" value="ECO:0007669"/>
    <property type="project" value="InterPro"/>
</dbReference>
<keyword evidence="6" id="KW-0808">Transferase</keyword>
<dbReference type="AlphaFoldDB" id="A0A1H1M755"/>
<dbReference type="GO" id="GO:0005886">
    <property type="term" value="C:plasma membrane"/>
    <property type="evidence" value="ECO:0007669"/>
    <property type="project" value="UniProtKB-SubCell"/>
</dbReference>
<comment type="catalytic activity">
    <reaction evidence="1">
        <text>ATP + protein L-histidine = ADP + protein N-phospho-L-histidine.</text>
        <dbReference type="EC" id="2.7.13.3"/>
    </reaction>
</comment>
<comment type="cofactor">
    <cofactor evidence="2">
        <name>a divalent metal cation</name>
        <dbReference type="ChEBI" id="CHEBI:60240"/>
    </cofactor>
</comment>
<keyword evidence="10" id="KW-0902">Two-component regulatory system</keyword>
<feature type="domain" description="HAMP" evidence="14">
    <location>
        <begin position="204"/>
        <end position="266"/>
    </location>
</feature>
<evidence type="ECO:0000259" key="14">
    <source>
        <dbReference type="PROSITE" id="PS50885"/>
    </source>
</evidence>
<evidence type="ECO:0000313" key="15">
    <source>
        <dbReference type="EMBL" id="SDR82352.1"/>
    </source>
</evidence>
<dbReference type="SUPFAM" id="SSF55874">
    <property type="entry name" value="ATPase domain of HSP90 chaperone/DNA topoisomerase II/histidine kinase"/>
    <property type="match status" value="1"/>
</dbReference>
<dbReference type="EMBL" id="LT629742">
    <property type="protein sequence ID" value="SDR82352.1"/>
    <property type="molecule type" value="Genomic_DNA"/>
</dbReference>
<keyword evidence="16" id="KW-1185">Reference proteome</keyword>
<dbReference type="Gene3D" id="1.10.287.130">
    <property type="match status" value="1"/>
</dbReference>
<evidence type="ECO:0000256" key="6">
    <source>
        <dbReference type="ARBA" id="ARBA00022679"/>
    </source>
</evidence>
<comment type="subcellular location">
    <subcellularLocation>
        <location evidence="3">Cell membrane</location>
    </subcellularLocation>
</comment>
<evidence type="ECO:0000313" key="16">
    <source>
        <dbReference type="Proteomes" id="UP000181956"/>
    </source>
</evidence>
<dbReference type="EC" id="2.7.13.3" evidence="4"/>
<evidence type="ECO:0000256" key="12">
    <source>
        <dbReference type="SAM" id="Phobius"/>
    </source>
</evidence>
<dbReference type="InterPro" id="IPR003661">
    <property type="entry name" value="HisK_dim/P_dom"/>
</dbReference>
<dbReference type="InterPro" id="IPR050428">
    <property type="entry name" value="TCS_sensor_his_kinase"/>
</dbReference>
<dbReference type="InterPro" id="IPR003594">
    <property type="entry name" value="HATPase_dom"/>
</dbReference>
<dbReference type="InterPro" id="IPR004358">
    <property type="entry name" value="Sig_transdc_His_kin-like_C"/>
</dbReference>
<evidence type="ECO:0000256" key="9">
    <source>
        <dbReference type="ARBA" id="ARBA00022989"/>
    </source>
</evidence>
<keyword evidence="8 15" id="KW-0418">Kinase</keyword>
<dbReference type="SMART" id="SM00387">
    <property type="entry name" value="HATPase_c"/>
    <property type="match status" value="1"/>
</dbReference>
<sequence>MSAPSRRRWSLRAQLVAGTAAVLGAALLAVIVVASISLGNTVQAVVGAQLTASMSALEHSVDKYRGNDTRGPELETPQEVAKGFGKPLTDFVGQSTNTLIAIVQDGEVIDASRFGDSGGEALSTEQTQAVAAAAAAGEGTREIDIPSLGHYRVAVASSAPGEYLVAAVPLAFSDAAEAGQVATNVLVALLALAAAVASAAILGKLLFRSMERVVEVAETVSRTPLASGDGGIAVRVDAADADPRSDIGQLGAAMNSLLDHVDDALVARAAADRRMRRFVTDASHELRTPLAAIQGYAELTRQESELLPETTEYSLARIESEAKRMSSLVSQLLLLARLDEGHDLQIEEVDLADLVDTAVNDARASSPEHAWRSEVPEYPVIVLGDRERLHQLVVNLLSNAALHTPAGTTVTAGIRADGASAILLTVRDTGPGIDSALIPVLFERFARADTARTRAAGGTGLGLAIAHSIVEAHGGVITASSSAAGAVFSVRLPGAGDPAAPARA</sequence>
<evidence type="ECO:0000256" key="7">
    <source>
        <dbReference type="ARBA" id="ARBA00022692"/>
    </source>
</evidence>
<evidence type="ECO:0000256" key="5">
    <source>
        <dbReference type="ARBA" id="ARBA00022553"/>
    </source>
</evidence>
<dbReference type="Pfam" id="PF00512">
    <property type="entry name" value="HisKA"/>
    <property type="match status" value="1"/>
</dbReference>
<dbReference type="InterPro" id="IPR003660">
    <property type="entry name" value="HAMP_dom"/>
</dbReference>
<evidence type="ECO:0000256" key="10">
    <source>
        <dbReference type="ARBA" id="ARBA00023012"/>
    </source>
</evidence>
<evidence type="ECO:0000256" key="11">
    <source>
        <dbReference type="ARBA" id="ARBA00023136"/>
    </source>
</evidence>
<dbReference type="PANTHER" id="PTHR45436:SF5">
    <property type="entry name" value="SENSOR HISTIDINE KINASE TRCS"/>
    <property type="match status" value="1"/>
</dbReference>
<evidence type="ECO:0000256" key="8">
    <source>
        <dbReference type="ARBA" id="ARBA00022777"/>
    </source>
</evidence>
<dbReference type="Pfam" id="PF02518">
    <property type="entry name" value="HATPase_c"/>
    <property type="match status" value="1"/>
</dbReference>
<dbReference type="STRING" id="412690.SAMN04489834_0323"/>
<reference evidence="16" key="1">
    <citation type="submission" date="2016-10" db="EMBL/GenBank/DDBJ databases">
        <authorList>
            <person name="Varghese N."/>
            <person name="Submissions S."/>
        </authorList>
    </citation>
    <scope>NUCLEOTIDE SEQUENCE [LARGE SCALE GENOMIC DNA]</scope>
    <source>
        <strain evidence="16">DSM 21772</strain>
    </source>
</reference>
<dbReference type="PROSITE" id="PS50885">
    <property type="entry name" value="HAMP"/>
    <property type="match status" value="1"/>
</dbReference>
<evidence type="ECO:0000256" key="4">
    <source>
        <dbReference type="ARBA" id="ARBA00012438"/>
    </source>
</evidence>
<dbReference type="InterPro" id="IPR005467">
    <property type="entry name" value="His_kinase_dom"/>
</dbReference>
<protein>
    <recommendedName>
        <fullName evidence="4">histidine kinase</fullName>
        <ecNumber evidence="4">2.7.13.3</ecNumber>
    </recommendedName>
</protein>
<keyword evidence="11 12" id="KW-0472">Membrane</keyword>
<proteinExistence type="predicted"/>
<dbReference type="SUPFAM" id="SSF47384">
    <property type="entry name" value="Homodimeric domain of signal transducing histidine kinase"/>
    <property type="match status" value="1"/>
</dbReference>
<evidence type="ECO:0000256" key="2">
    <source>
        <dbReference type="ARBA" id="ARBA00001968"/>
    </source>
</evidence>